<accession>A0A544T092</accession>
<keyword evidence="2" id="KW-0547">Nucleotide-binding</keyword>
<evidence type="ECO:0000256" key="1">
    <source>
        <dbReference type="SAM" id="MobiDB-lite"/>
    </source>
</evidence>
<organism evidence="2 3">
    <name type="scientific">Psychrobacillus lasiicapitis</name>
    <dbReference type="NCBI Taxonomy" id="1636719"/>
    <lineage>
        <taxon>Bacteria</taxon>
        <taxon>Bacillati</taxon>
        <taxon>Bacillota</taxon>
        <taxon>Bacilli</taxon>
        <taxon>Bacillales</taxon>
        <taxon>Bacillaceae</taxon>
        <taxon>Psychrobacillus</taxon>
    </lineage>
</organism>
<comment type="caution">
    <text evidence="2">The sequence shown here is derived from an EMBL/GenBank/DDBJ whole genome shotgun (WGS) entry which is preliminary data.</text>
</comment>
<protein>
    <submittedName>
        <fullName evidence="2">Spermidine/putrescine ABC transporter ATP-binding protein</fullName>
    </submittedName>
</protein>
<keyword evidence="3" id="KW-1185">Reference proteome</keyword>
<feature type="region of interest" description="Disordered" evidence="1">
    <location>
        <begin position="15"/>
        <end position="42"/>
    </location>
</feature>
<name>A0A544T092_9BACI</name>
<dbReference type="EMBL" id="VDGH01000010">
    <property type="protein sequence ID" value="TQR10845.1"/>
    <property type="molecule type" value="Genomic_DNA"/>
</dbReference>
<dbReference type="GO" id="GO:0005524">
    <property type="term" value="F:ATP binding"/>
    <property type="evidence" value="ECO:0007669"/>
    <property type="project" value="UniProtKB-KW"/>
</dbReference>
<evidence type="ECO:0000313" key="2">
    <source>
        <dbReference type="EMBL" id="TQR10845.1"/>
    </source>
</evidence>
<dbReference type="Proteomes" id="UP000317316">
    <property type="component" value="Unassembled WGS sequence"/>
</dbReference>
<keyword evidence="2" id="KW-0067">ATP-binding</keyword>
<proteinExistence type="predicted"/>
<evidence type="ECO:0000313" key="3">
    <source>
        <dbReference type="Proteomes" id="UP000317316"/>
    </source>
</evidence>
<gene>
    <name evidence="2" type="ORF">FG382_16290</name>
</gene>
<dbReference type="OrthoDB" id="2931860at2"/>
<dbReference type="AlphaFoldDB" id="A0A544T092"/>
<sequence length="42" mass="4617">MPLLKNTLSFYPALTGSKTPTSRFKKSQKISGKSTAGMRPMK</sequence>
<reference evidence="2 3" key="1">
    <citation type="submission" date="2019-05" db="EMBL/GenBank/DDBJ databases">
        <title>Psychrobacillus vulpis sp. nov., a new species isolated from feces of a red fox that inhabits in The Tablas de Daimiel Natural Park, Albacete, Spain.</title>
        <authorList>
            <person name="Rodriguez M."/>
            <person name="Reina J.C."/>
            <person name="Bejar V."/>
            <person name="Llamas I."/>
        </authorList>
    </citation>
    <scope>NUCLEOTIDE SEQUENCE [LARGE SCALE GENOMIC DNA]</scope>
    <source>
        <strain evidence="2 3">NEAU-3TGS17</strain>
    </source>
</reference>